<evidence type="ECO:0000313" key="2">
    <source>
        <dbReference type="Proteomes" id="UP001212821"/>
    </source>
</evidence>
<gene>
    <name evidence="1" type="ORF">O1G21_19100</name>
</gene>
<keyword evidence="2" id="KW-1185">Reference proteome</keyword>
<dbReference type="Proteomes" id="UP001212821">
    <property type="component" value="Chromosome"/>
</dbReference>
<dbReference type="RefSeq" id="WP_270145451.1">
    <property type="nucleotide sequence ID" value="NZ_CP115450.1"/>
</dbReference>
<sequence>MVDFHELSNADFGSLDAAATAWTTVAQKLKSMDDDWNTTVVGQVDSECWVGNAADQARPGLKRTADQLSAAVTEANALASIFTDAATEFKAAKAKLDKAVADAQAAKLTVTADGTVNWPPPDTATRHDRDALDEYQKEWGGKADAAHQAIVAAIAEATAADERIAYALNSDSGTDKDHSFNANAIGGGPEADGKRASLLAAKGGDISDTELTELNSLLASHQNDPKFATTFYQDLGPDGLIKSWNSMVGDPAHYRDPNDPRWKAYQDLQRNLGLNLATATRQSNQPHLSDDWAAALRKAGAQPVWDKPMRPTGFDYQPYGYQVLSGILMTGNYDPHFLDPIAQHVTQLDTNRDKYWPAPPQAVADRVHGFNLLGGTDGGLGFQPTTAVLTALGHSPAAANQFFSEQPTAYNEDGTVNPNGKPKPADYFTYYTHDKEWLPDTNSMRDMNALDQSKHAGPTALGHALEAATSGHPYDQPADVPPKPHTPEQAALAERVLDTFGTHGGNGTLDDIKGDGKFAPLRGSLGHIAADYIGDVQRAASGANDLPVNGSAANLDGSKIQGLLDALGRDPQSYGSITNANQAYTSALIRGALDSGQTDFSRLQADINHIAQNGSVVTGTLAEARVDEVHTQHHASDKAYNDAVAENVGFAKDVFNQTIGKVTDKVPFGSDLSGMLVDDVTNNIIAANSRDTTADGEQDARVYVQQAKQSSMDAVSQAVRDASLQTSVDYADVQRLAAGAQDASKTGFIDGLSTNMATQVRG</sequence>
<dbReference type="EMBL" id="CP115450">
    <property type="protein sequence ID" value="WBP87745.1"/>
    <property type="molecule type" value="Genomic_DNA"/>
</dbReference>
<organism evidence="1 2">
    <name type="scientific">Kitasatospora cathayae</name>
    <dbReference type="NCBI Taxonomy" id="3004092"/>
    <lineage>
        <taxon>Bacteria</taxon>
        <taxon>Bacillati</taxon>
        <taxon>Actinomycetota</taxon>
        <taxon>Actinomycetes</taxon>
        <taxon>Kitasatosporales</taxon>
        <taxon>Streptomycetaceae</taxon>
        <taxon>Kitasatospora</taxon>
    </lineage>
</organism>
<accession>A0ABY7Q4V6</accession>
<protein>
    <recommendedName>
        <fullName evidence="3">ESX-1 secretion-associated protein EspA/EspE-like domain-containing protein</fullName>
    </recommendedName>
</protein>
<evidence type="ECO:0000313" key="1">
    <source>
        <dbReference type="EMBL" id="WBP87745.1"/>
    </source>
</evidence>
<dbReference type="InterPro" id="IPR038332">
    <property type="entry name" value="PPE_sf"/>
</dbReference>
<proteinExistence type="predicted"/>
<name>A0ABY7Q4V6_9ACTN</name>
<dbReference type="SUPFAM" id="SSF140459">
    <property type="entry name" value="PE/PPE dimer-like"/>
    <property type="match status" value="1"/>
</dbReference>
<evidence type="ECO:0008006" key="3">
    <source>
        <dbReference type="Google" id="ProtNLM"/>
    </source>
</evidence>
<reference evidence="2" key="1">
    <citation type="submission" date="2022-12" db="EMBL/GenBank/DDBJ databases">
        <authorList>
            <person name="Mo P."/>
        </authorList>
    </citation>
    <scope>NUCLEOTIDE SEQUENCE [LARGE SCALE GENOMIC DNA]</scope>
    <source>
        <strain evidence="2">HUAS 3-15</strain>
    </source>
</reference>